<dbReference type="RefSeq" id="WP_265013560.1">
    <property type="nucleotide sequence ID" value="NZ_FOYW01000001.1"/>
</dbReference>
<evidence type="ECO:0000313" key="2">
    <source>
        <dbReference type="Proteomes" id="UP000198644"/>
    </source>
</evidence>
<protein>
    <submittedName>
        <fullName evidence="1">Uncharacterized protein</fullName>
    </submittedName>
</protein>
<keyword evidence="2" id="KW-1185">Reference proteome</keyword>
<name>A0A1I6HRQ8_9GAMM</name>
<reference evidence="1 2" key="1">
    <citation type="submission" date="2016-10" db="EMBL/GenBank/DDBJ databases">
        <authorList>
            <person name="de Groot N.N."/>
        </authorList>
    </citation>
    <scope>NUCLEOTIDE SEQUENCE [LARGE SCALE GENOMIC DNA]</scope>
    <source>
        <strain evidence="1 2">CGMCC 1.9167</strain>
    </source>
</reference>
<proteinExistence type="predicted"/>
<dbReference type="EMBL" id="FOYW01000001">
    <property type="protein sequence ID" value="SFR57067.1"/>
    <property type="molecule type" value="Genomic_DNA"/>
</dbReference>
<sequence length="43" mass="4947">MECPSITNLRLNKRDIETLEQPRKKIRNMDWISLVMATSVSAG</sequence>
<accession>A0A1I6HRQ8</accession>
<dbReference type="AlphaFoldDB" id="A0A1I6HRQ8"/>
<organism evidence="1 2">
    <name type="scientific">Marinobacter daqiaonensis</name>
    <dbReference type="NCBI Taxonomy" id="650891"/>
    <lineage>
        <taxon>Bacteria</taxon>
        <taxon>Pseudomonadati</taxon>
        <taxon>Pseudomonadota</taxon>
        <taxon>Gammaproteobacteria</taxon>
        <taxon>Pseudomonadales</taxon>
        <taxon>Marinobacteraceae</taxon>
        <taxon>Marinobacter</taxon>
    </lineage>
</organism>
<evidence type="ECO:0000313" key="1">
    <source>
        <dbReference type="EMBL" id="SFR57067.1"/>
    </source>
</evidence>
<gene>
    <name evidence="1" type="ORF">SAMN05216203_1450</name>
</gene>
<dbReference type="Proteomes" id="UP000198644">
    <property type="component" value="Unassembled WGS sequence"/>
</dbReference>